<keyword evidence="4" id="KW-1133">Transmembrane helix</keyword>
<keyword evidence="3" id="KW-0460">Magnesium</keyword>
<dbReference type="GO" id="GO:0012505">
    <property type="term" value="C:endomembrane system"/>
    <property type="evidence" value="ECO:0007669"/>
    <property type="project" value="UniProtKB-SubCell"/>
</dbReference>
<feature type="transmembrane region" description="Helical" evidence="4">
    <location>
        <begin position="56"/>
        <end position="76"/>
    </location>
</feature>
<evidence type="ECO:0000256" key="3">
    <source>
        <dbReference type="ARBA" id="ARBA00022842"/>
    </source>
</evidence>
<dbReference type="GO" id="GO:0046872">
    <property type="term" value="F:metal ion binding"/>
    <property type="evidence" value="ECO:0007669"/>
    <property type="project" value="UniProtKB-KW"/>
</dbReference>
<dbReference type="EMBL" id="JARJLG010000357">
    <property type="protein sequence ID" value="KAJ7715036.1"/>
    <property type="molecule type" value="Genomic_DNA"/>
</dbReference>
<sequence>NSINCRPLDRKLNIFEGTTKNWYFMTITLIEIGTQILIVFFGGATFEVTHIGGRKWGISLVLGVVSMPLGVLVRCLPSESFEKLFRQLGLLGHPDVLPIAAPTEHREHSETS</sequence>
<dbReference type="AlphaFoldDB" id="A0AAD7H9V8"/>
<dbReference type="InterPro" id="IPR023298">
    <property type="entry name" value="ATPase_P-typ_TM_dom_sf"/>
</dbReference>
<dbReference type="SUPFAM" id="SSF81665">
    <property type="entry name" value="Calcium ATPase, transmembrane domain M"/>
    <property type="match status" value="1"/>
</dbReference>
<feature type="domain" description="Cation-transporting P-type ATPase C-terminal" evidence="5">
    <location>
        <begin position="1"/>
        <end position="74"/>
    </location>
</feature>
<keyword evidence="2" id="KW-0479">Metal-binding</keyword>
<organism evidence="6 7">
    <name type="scientific">Mycena maculata</name>
    <dbReference type="NCBI Taxonomy" id="230809"/>
    <lineage>
        <taxon>Eukaryota</taxon>
        <taxon>Fungi</taxon>
        <taxon>Dikarya</taxon>
        <taxon>Basidiomycota</taxon>
        <taxon>Agaricomycotina</taxon>
        <taxon>Agaricomycetes</taxon>
        <taxon>Agaricomycetidae</taxon>
        <taxon>Agaricales</taxon>
        <taxon>Marasmiineae</taxon>
        <taxon>Mycenaceae</taxon>
        <taxon>Mycena</taxon>
    </lineage>
</organism>
<dbReference type="InterPro" id="IPR006068">
    <property type="entry name" value="ATPase_P-typ_cation-transptr_C"/>
</dbReference>
<evidence type="ECO:0000313" key="6">
    <source>
        <dbReference type="EMBL" id="KAJ7715036.1"/>
    </source>
</evidence>
<comment type="subcellular location">
    <subcellularLocation>
        <location evidence="1">Endomembrane system</location>
        <topology evidence="1">Multi-pass membrane protein</topology>
    </subcellularLocation>
</comment>
<dbReference type="GO" id="GO:0005886">
    <property type="term" value="C:plasma membrane"/>
    <property type="evidence" value="ECO:0007669"/>
    <property type="project" value="TreeGrafter"/>
</dbReference>
<comment type="caution">
    <text evidence="6">The sequence shown here is derived from an EMBL/GenBank/DDBJ whole genome shotgun (WGS) entry which is preliminary data.</text>
</comment>
<evidence type="ECO:0000313" key="7">
    <source>
        <dbReference type="Proteomes" id="UP001215280"/>
    </source>
</evidence>
<dbReference type="PANTHER" id="PTHR24093:SF369">
    <property type="entry name" value="CALCIUM-TRANSPORTING ATPASE"/>
    <property type="match status" value="1"/>
</dbReference>
<dbReference type="Gene3D" id="1.20.1110.10">
    <property type="entry name" value="Calcium-transporting ATPase, transmembrane domain"/>
    <property type="match status" value="1"/>
</dbReference>
<dbReference type="Pfam" id="PF00689">
    <property type="entry name" value="Cation_ATPase_C"/>
    <property type="match status" value="1"/>
</dbReference>
<evidence type="ECO:0000256" key="1">
    <source>
        <dbReference type="ARBA" id="ARBA00004127"/>
    </source>
</evidence>
<dbReference type="PANTHER" id="PTHR24093">
    <property type="entry name" value="CATION TRANSPORTING ATPASE"/>
    <property type="match status" value="1"/>
</dbReference>
<gene>
    <name evidence="6" type="ORF">DFH07DRAFT_762890</name>
</gene>
<dbReference type="GO" id="GO:0006874">
    <property type="term" value="P:intracellular calcium ion homeostasis"/>
    <property type="evidence" value="ECO:0007669"/>
    <property type="project" value="TreeGrafter"/>
</dbReference>
<evidence type="ECO:0000259" key="5">
    <source>
        <dbReference type="Pfam" id="PF00689"/>
    </source>
</evidence>
<accession>A0AAD7H9V8</accession>
<feature type="non-terminal residue" evidence="6">
    <location>
        <position position="112"/>
    </location>
</feature>
<keyword evidence="4" id="KW-0472">Membrane</keyword>
<keyword evidence="4" id="KW-0812">Transmembrane</keyword>
<keyword evidence="7" id="KW-1185">Reference proteome</keyword>
<dbReference type="Proteomes" id="UP001215280">
    <property type="component" value="Unassembled WGS sequence"/>
</dbReference>
<protein>
    <recommendedName>
        <fullName evidence="5">Cation-transporting P-type ATPase C-terminal domain-containing protein</fullName>
    </recommendedName>
</protein>
<feature type="transmembrane region" description="Helical" evidence="4">
    <location>
        <begin position="21"/>
        <end position="44"/>
    </location>
</feature>
<dbReference type="GO" id="GO:0005388">
    <property type="term" value="F:P-type calcium transporter activity"/>
    <property type="evidence" value="ECO:0007669"/>
    <property type="project" value="TreeGrafter"/>
</dbReference>
<name>A0AAD7H9V8_9AGAR</name>
<proteinExistence type="predicted"/>
<evidence type="ECO:0000256" key="2">
    <source>
        <dbReference type="ARBA" id="ARBA00022723"/>
    </source>
</evidence>
<reference evidence="6" key="1">
    <citation type="submission" date="2023-03" db="EMBL/GenBank/DDBJ databases">
        <title>Massive genome expansion in bonnet fungi (Mycena s.s.) driven by repeated elements and novel gene families across ecological guilds.</title>
        <authorList>
            <consortium name="Lawrence Berkeley National Laboratory"/>
            <person name="Harder C.B."/>
            <person name="Miyauchi S."/>
            <person name="Viragh M."/>
            <person name="Kuo A."/>
            <person name="Thoen E."/>
            <person name="Andreopoulos B."/>
            <person name="Lu D."/>
            <person name="Skrede I."/>
            <person name="Drula E."/>
            <person name="Henrissat B."/>
            <person name="Morin E."/>
            <person name="Kohler A."/>
            <person name="Barry K."/>
            <person name="LaButti K."/>
            <person name="Morin E."/>
            <person name="Salamov A."/>
            <person name="Lipzen A."/>
            <person name="Mereny Z."/>
            <person name="Hegedus B."/>
            <person name="Baldrian P."/>
            <person name="Stursova M."/>
            <person name="Weitz H."/>
            <person name="Taylor A."/>
            <person name="Grigoriev I.V."/>
            <person name="Nagy L.G."/>
            <person name="Martin F."/>
            <person name="Kauserud H."/>
        </authorList>
    </citation>
    <scope>NUCLEOTIDE SEQUENCE</scope>
    <source>
        <strain evidence="6">CBHHK188m</strain>
    </source>
</reference>
<evidence type="ECO:0000256" key="4">
    <source>
        <dbReference type="SAM" id="Phobius"/>
    </source>
</evidence>